<protein>
    <recommendedName>
        <fullName evidence="2">SLH domain-containing protein</fullName>
    </recommendedName>
</protein>
<keyword evidence="4" id="KW-1185">Reference proteome</keyword>
<evidence type="ECO:0000313" key="4">
    <source>
        <dbReference type="Proteomes" id="UP000199520"/>
    </source>
</evidence>
<dbReference type="AlphaFoldDB" id="A0A1I4H2D1"/>
<evidence type="ECO:0000313" key="3">
    <source>
        <dbReference type="EMBL" id="SFL36345.1"/>
    </source>
</evidence>
<dbReference type="SUPFAM" id="SSF56935">
    <property type="entry name" value="Porins"/>
    <property type="match status" value="1"/>
</dbReference>
<dbReference type="Proteomes" id="UP000199520">
    <property type="component" value="Unassembled WGS sequence"/>
</dbReference>
<sequence>MRKNLLKTLVVGYLLSMSATAFAANPFELVPTSNWTYDAIDTLVQADLYEGYRDMNFSKQQTFTRYELATFVGKALANQNKANAEQKATIDKLAAEFKVELSNLGVYTSATTPAAPATGTAAALIDKVKISGDTRFRYEYTKSNKYSDDVNFRTRFNIDVDMGDGWNFRTRFVNSNNITSFDGKHDSGSSATKVDLSFIKGTVGEVGVAVGRLPLALGKGLLVDTDKNWDGAKIDFDGKIKTQIGYVRAADKKKYFFTDITTNLTNDFDVTASYLKDSDDKTTTAQYKAWTAGFGYNGFKNLAVVGEYGKNDVENAKAWMAGLTFRQADRKKVGSWDVGVTYRKAAPGFDPQYWSTADATYAMDVNAMNDIQGIEYAIDYVPMKGAILHLSYGDMKNYAGNDSNDRQYFISNLSYKF</sequence>
<dbReference type="OrthoDB" id="5845122at2"/>
<proteinExistence type="predicted"/>
<dbReference type="RefSeq" id="WP_090932302.1">
    <property type="nucleotide sequence ID" value="NZ_FOTS01000002.1"/>
</dbReference>
<dbReference type="InterPro" id="IPR001119">
    <property type="entry name" value="SLH_dom"/>
</dbReference>
<reference evidence="4" key="1">
    <citation type="submission" date="2016-10" db="EMBL/GenBank/DDBJ databases">
        <authorList>
            <person name="Varghese N."/>
            <person name="Submissions S."/>
        </authorList>
    </citation>
    <scope>NUCLEOTIDE SEQUENCE [LARGE SCALE GENOMIC DNA]</scope>
    <source>
        <strain evidence="4">DSM 13327</strain>
    </source>
</reference>
<feature type="signal peptide" evidence="1">
    <location>
        <begin position="1"/>
        <end position="23"/>
    </location>
</feature>
<keyword evidence="1" id="KW-0732">Signal</keyword>
<dbReference type="PROSITE" id="PS51272">
    <property type="entry name" value="SLH"/>
    <property type="match status" value="1"/>
</dbReference>
<name>A0A1I4H2D1_9FIRM</name>
<accession>A0A1I4H2D1</accession>
<organism evidence="3 4">
    <name type="scientific">Pelosinus propionicus DSM 13327</name>
    <dbReference type="NCBI Taxonomy" id="1123291"/>
    <lineage>
        <taxon>Bacteria</taxon>
        <taxon>Bacillati</taxon>
        <taxon>Bacillota</taxon>
        <taxon>Negativicutes</taxon>
        <taxon>Selenomonadales</taxon>
        <taxon>Sporomusaceae</taxon>
        <taxon>Pelosinus</taxon>
    </lineage>
</organism>
<gene>
    <name evidence="3" type="ORF">SAMN04490355_1002133</name>
</gene>
<feature type="chain" id="PRO_5011676287" description="SLH domain-containing protein" evidence="1">
    <location>
        <begin position="24"/>
        <end position="417"/>
    </location>
</feature>
<evidence type="ECO:0000256" key="1">
    <source>
        <dbReference type="SAM" id="SignalP"/>
    </source>
</evidence>
<dbReference type="STRING" id="1123291.SAMN04490355_1002133"/>
<evidence type="ECO:0000259" key="2">
    <source>
        <dbReference type="PROSITE" id="PS51272"/>
    </source>
</evidence>
<dbReference type="EMBL" id="FOTS01000002">
    <property type="protein sequence ID" value="SFL36345.1"/>
    <property type="molecule type" value="Genomic_DNA"/>
</dbReference>
<feature type="domain" description="SLH" evidence="2">
    <location>
        <begin position="23"/>
        <end position="86"/>
    </location>
</feature>